<organism evidence="1 2">
    <name type="scientific">Flavobacterium gillisiae</name>
    <dbReference type="NCBI Taxonomy" id="150146"/>
    <lineage>
        <taxon>Bacteria</taxon>
        <taxon>Pseudomonadati</taxon>
        <taxon>Bacteroidota</taxon>
        <taxon>Flavobacteriia</taxon>
        <taxon>Flavobacteriales</taxon>
        <taxon>Flavobacteriaceae</taxon>
        <taxon>Flavobacterium</taxon>
    </lineage>
</organism>
<keyword evidence="2" id="KW-1185">Reference proteome</keyword>
<dbReference type="RefSeq" id="WP_091093327.1">
    <property type="nucleotide sequence ID" value="NZ_FNRD01000015.1"/>
</dbReference>
<dbReference type="EMBL" id="FNRD01000015">
    <property type="protein sequence ID" value="SEB02369.1"/>
    <property type="molecule type" value="Genomic_DNA"/>
</dbReference>
<sequence>MGTTQRINNGPNWGGISNSVTGVANAVNDLSALDIVDKPVDDKVKIDILSKKEKKLEKRKSEHVIAALDRLVKIGGGSKSISTGRSNVIGKSGLKSSKKIASFFLGVNNFGIDKALEQIGFSNLDGKTTKEIINYLIDYFGDEAIGMDEAAANSAIYEVMKELENQVDDDVDSLENIMKAYVDSTKLSEFLCVFFGKYIYEYLWERFEEKLKQKKGIDITKETFKSIENEIKSRVQLLNSNRKLSKIDWNGNEGKEEIEKIFEAIIKIEE</sequence>
<proteinExistence type="predicted"/>
<name>A0A1H4FYE5_9FLAO</name>
<protein>
    <submittedName>
        <fullName evidence="1">Uncharacterized protein</fullName>
    </submittedName>
</protein>
<gene>
    <name evidence="1" type="ORF">SAMN05443667_115120</name>
</gene>
<dbReference type="Proteomes" id="UP000198951">
    <property type="component" value="Unassembled WGS sequence"/>
</dbReference>
<accession>A0A1H4FYE5</accession>
<dbReference type="STRING" id="150146.SAMN05443667_115120"/>
<dbReference type="OrthoDB" id="1446755at2"/>
<evidence type="ECO:0000313" key="2">
    <source>
        <dbReference type="Proteomes" id="UP000198951"/>
    </source>
</evidence>
<reference evidence="2" key="1">
    <citation type="submission" date="2016-10" db="EMBL/GenBank/DDBJ databases">
        <authorList>
            <person name="Varghese N."/>
            <person name="Submissions S."/>
        </authorList>
    </citation>
    <scope>NUCLEOTIDE SEQUENCE [LARGE SCALE GENOMIC DNA]</scope>
    <source>
        <strain evidence="2">DSM 22376</strain>
    </source>
</reference>
<dbReference type="AlphaFoldDB" id="A0A1H4FYE5"/>
<evidence type="ECO:0000313" key="1">
    <source>
        <dbReference type="EMBL" id="SEB02369.1"/>
    </source>
</evidence>